<feature type="region of interest" description="Disordered" evidence="1">
    <location>
        <begin position="151"/>
        <end position="228"/>
    </location>
</feature>
<feature type="compositionally biased region" description="Basic residues" evidence="1">
    <location>
        <begin position="194"/>
        <end position="210"/>
    </location>
</feature>
<reference evidence="2" key="1">
    <citation type="journal article" date="2018" name="Genome Biol. Evol.">
        <title>Genomics and development of Lentinus tigrinus, a white-rot wood-decaying mushroom with dimorphic fruiting bodies.</title>
        <authorList>
            <person name="Wu B."/>
            <person name="Xu Z."/>
            <person name="Knudson A."/>
            <person name="Carlson A."/>
            <person name="Chen N."/>
            <person name="Kovaka S."/>
            <person name="LaButti K."/>
            <person name="Lipzen A."/>
            <person name="Pennachio C."/>
            <person name="Riley R."/>
            <person name="Schakwitz W."/>
            <person name="Umezawa K."/>
            <person name="Ohm R.A."/>
            <person name="Grigoriev I.V."/>
            <person name="Nagy L.G."/>
            <person name="Gibbons J."/>
            <person name="Hibbett D."/>
        </authorList>
    </citation>
    <scope>NUCLEOTIDE SEQUENCE [LARGE SCALE GENOMIC DNA]</scope>
    <source>
        <strain evidence="2">ALCF2SS1-6</strain>
    </source>
</reference>
<feature type="region of interest" description="Disordered" evidence="1">
    <location>
        <begin position="87"/>
        <end position="107"/>
    </location>
</feature>
<evidence type="ECO:0000313" key="2">
    <source>
        <dbReference type="EMBL" id="RPD64830.1"/>
    </source>
</evidence>
<keyword evidence="3" id="KW-1185">Reference proteome</keyword>
<proteinExistence type="predicted"/>
<feature type="compositionally biased region" description="Low complexity" evidence="1">
    <location>
        <begin position="176"/>
        <end position="191"/>
    </location>
</feature>
<organism evidence="2 3">
    <name type="scientific">Lentinus tigrinus ALCF2SS1-6</name>
    <dbReference type="NCBI Taxonomy" id="1328759"/>
    <lineage>
        <taxon>Eukaryota</taxon>
        <taxon>Fungi</taxon>
        <taxon>Dikarya</taxon>
        <taxon>Basidiomycota</taxon>
        <taxon>Agaricomycotina</taxon>
        <taxon>Agaricomycetes</taxon>
        <taxon>Polyporales</taxon>
        <taxon>Polyporaceae</taxon>
        <taxon>Lentinus</taxon>
    </lineage>
</organism>
<accession>A0A5C2SMI9</accession>
<name>A0A5C2SMI9_9APHY</name>
<sequence length="279" mass="29196">MSTCWTGGKAGWAPLSPAQGRNACGGDSASVVAGRRGRYDVSAALVERKCNTVAVQVQTRVVHATDPASAQLESLGNRLGIQGKSKICGRHGRNRPRRSRRTATAGGAPVEGRAWFVSSVAGLGEHACVDGRSIAGSGVRQVLTRFPLGGQFSKQIDSPPARGSLPQPFAVPLPPEASGAPAPSTPASPVSNHRPPRRVRGLPTNGRRRSATTEAAQGRRNRHVEQDVPRYIAPQACGESLRSSATVNASSTTGTASSIQCVILLESPRLHKSSIHTEA</sequence>
<gene>
    <name evidence="2" type="ORF">L227DRAFT_571290</name>
</gene>
<evidence type="ECO:0000256" key="1">
    <source>
        <dbReference type="SAM" id="MobiDB-lite"/>
    </source>
</evidence>
<dbReference type="EMBL" id="ML122253">
    <property type="protein sequence ID" value="RPD64830.1"/>
    <property type="molecule type" value="Genomic_DNA"/>
</dbReference>
<protein>
    <submittedName>
        <fullName evidence="2">Uncharacterized protein</fullName>
    </submittedName>
</protein>
<evidence type="ECO:0000313" key="3">
    <source>
        <dbReference type="Proteomes" id="UP000313359"/>
    </source>
</evidence>
<feature type="compositionally biased region" description="Basic residues" evidence="1">
    <location>
        <begin position="87"/>
        <end position="101"/>
    </location>
</feature>
<dbReference type="Proteomes" id="UP000313359">
    <property type="component" value="Unassembled WGS sequence"/>
</dbReference>
<dbReference type="AlphaFoldDB" id="A0A5C2SMI9"/>